<dbReference type="PANTHER" id="PTHR24006:SF874">
    <property type="entry name" value="UBIQUITIN CARBOXYL-TERMINAL HYDROLASE 16"/>
    <property type="match status" value="1"/>
</dbReference>
<dbReference type="PROSITE" id="PS50235">
    <property type="entry name" value="USP_3"/>
    <property type="match status" value="1"/>
</dbReference>
<dbReference type="AlphaFoldDB" id="A0AAW2CSG3"/>
<dbReference type="SUPFAM" id="SSF54001">
    <property type="entry name" value="Cysteine proteinases"/>
    <property type="match status" value="1"/>
</dbReference>
<dbReference type="Pfam" id="PF00443">
    <property type="entry name" value="UCH"/>
    <property type="match status" value="1"/>
</dbReference>
<evidence type="ECO:0000259" key="1">
    <source>
        <dbReference type="PROSITE" id="PS50235"/>
    </source>
</evidence>
<feature type="domain" description="USP" evidence="1">
    <location>
        <begin position="32"/>
        <end position="188"/>
    </location>
</feature>
<sequence length="188" mass="21007">MDGGLCSPWVVSRGWWALLAAVAESQNQILNFVLSVCYVVCCYANAVLQCLAFTSPSHAYFLQGLHLKACVKKEWCFTCELESLELKAKEGSFPLSPIKILSQLQNIGSQLGNGREEDAHEFQLYAIDTMQSACLKEARIKCAKCQGKFEHHERMMDLTVEIEGDIGTLEEALKQFTATETLDGENKY</sequence>
<organism evidence="2 3">
    <name type="scientific">Lithocarpus litseifolius</name>
    <dbReference type="NCBI Taxonomy" id="425828"/>
    <lineage>
        <taxon>Eukaryota</taxon>
        <taxon>Viridiplantae</taxon>
        <taxon>Streptophyta</taxon>
        <taxon>Embryophyta</taxon>
        <taxon>Tracheophyta</taxon>
        <taxon>Spermatophyta</taxon>
        <taxon>Magnoliopsida</taxon>
        <taxon>eudicotyledons</taxon>
        <taxon>Gunneridae</taxon>
        <taxon>Pentapetalae</taxon>
        <taxon>rosids</taxon>
        <taxon>fabids</taxon>
        <taxon>Fagales</taxon>
        <taxon>Fagaceae</taxon>
        <taxon>Lithocarpus</taxon>
    </lineage>
</organism>
<dbReference type="GO" id="GO:0004843">
    <property type="term" value="F:cysteine-type deubiquitinase activity"/>
    <property type="evidence" value="ECO:0007669"/>
    <property type="project" value="InterPro"/>
</dbReference>
<comment type="caution">
    <text evidence="2">The sequence shown here is derived from an EMBL/GenBank/DDBJ whole genome shotgun (WGS) entry which is preliminary data.</text>
</comment>
<evidence type="ECO:0000313" key="2">
    <source>
        <dbReference type="EMBL" id="KAK9999679.1"/>
    </source>
</evidence>
<dbReference type="FunFam" id="3.90.70.10:FF:000119">
    <property type="entry name" value="Ubiquitin specific peptidase 36"/>
    <property type="match status" value="1"/>
</dbReference>
<dbReference type="PANTHER" id="PTHR24006">
    <property type="entry name" value="UBIQUITIN CARBOXYL-TERMINAL HYDROLASE"/>
    <property type="match status" value="1"/>
</dbReference>
<dbReference type="GO" id="GO:0005634">
    <property type="term" value="C:nucleus"/>
    <property type="evidence" value="ECO:0007669"/>
    <property type="project" value="TreeGrafter"/>
</dbReference>
<dbReference type="InterPro" id="IPR001394">
    <property type="entry name" value="Peptidase_C19_UCH"/>
</dbReference>
<gene>
    <name evidence="2" type="ORF">SO802_019282</name>
</gene>
<dbReference type="Proteomes" id="UP001459277">
    <property type="component" value="Unassembled WGS sequence"/>
</dbReference>
<dbReference type="InterPro" id="IPR028889">
    <property type="entry name" value="USP"/>
</dbReference>
<keyword evidence="3" id="KW-1185">Reference proteome</keyword>
<accession>A0AAW2CSG3</accession>
<proteinExistence type="predicted"/>
<dbReference type="GO" id="GO:0005829">
    <property type="term" value="C:cytosol"/>
    <property type="evidence" value="ECO:0007669"/>
    <property type="project" value="TreeGrafter"/>
</dbReference>
<name>A0AAW2CSG3_9ROSI</name>
<reference evidence="2 3" key="1">
    <citation type="submission" date="2024-01" db="EMBL/GenBank/DDBJ databases">
        <title>A telomere-to-telomere, gap-free genome of sweet tea (Lithocarpus litseifolius).</title>
        <authorList>
            <person name="Zhou J."/>
        </authorList>
    </citation>
    <scope>NUCLEOTIDE SEQUENCE [LARGE SCALE GENOMIC DNA]</scope>
    <source>
        <strain evidence="2">Zhou-2022a</strain>
        <tissue evidence="2">Leaf</tissue>
    </source>
</reference>
<dbReference type="InterPro" id="IPR038765">
    <property type="entry name" value="Papain-like_cys_pep_sf"/>
</dbReference>
<dbReference type="InterPro" id="IPR050164">
    <property type="entry name" value="Peptidase_C19"/>
</dbReference>
<protein>
    <recommendedName>
        <fullName evidence="1">USP domain-containing protein</fullName>
    </recommendedName>
</protein>
<dbReference type="Gene3D" id="3.90.70.10">
    <property type="entry name" value="Cysteine proteinases"/>
    <property type="match status" value="2"/>
</dbReference>
<dbReference type="EMBL" id="JAZDWU010000006">
    <property type="protein sequence ID" value="KAK9999679.1"/>
    <property type="molecule type" value="Genomic_DNA"/>
</dbReference>
<evidence type="ECO:0000313" key="3">
    <source>
        <dbReference type="Proteomes" id="UP001459277"/>
    </source>
</evidence>
<dbReference type="GO" id="GO:0016579">
    <property type="term" value="P:protein deubiquitination"/>
    <property type="evidence" value="ECO:0007669"/>
    <property type="project" value="InterPro"/>
</dbReference>